<dbReference type="AlphaFoldDB" id="A0A6L5GT48"/>
<comment type="cofactor">
    <cofactor evidence="8">
        <name>dipyrromethane</name>
        <dbReference type="ChEBI" id="CHEBI:60342"/>
    </cofactor>
    <text evidence="8">Binds 1 dipyrromethane group covalently.</text>
</comment>
<evidence type="ECO:0000256" key="5">
    <source>
        <dbReference type="ARBA" id="ARBA00022679"/>
    </source>
</evidence>
<comment type="subunit">
    <text evidence="4 8">Monomer.</text>
</comment>
<comment type="function">
    <text evidence="1 8">Tetrapolymerization of the monopyrrole PBG into the hydroxymethylbilane pre-uroporphyrinogen in several discrete steps.</text>
</comment>
<dbReference type="GO" id="GO:0004418">
    <property type="term" value="F:hydroxymethylbilane synthase activity"/>
    <property type="evidence" value="ECO:0007669"/>
    <property type="project" value="UniProtKB-UniRule"/>
</dbReference>
<dbReference type="GO" id="GO:0005737">
    <property type="term" value="C:cytoplasm"/>
    <property type="evidence" value="ECO:0007669"/>
    <property type="project" value="UniProtKB-UniRule"/>
</dbReference>
<evidence type="ECO:0000256" key="6">
    <source>
        <dbReference type="ARBA" id="ARBA00023244"/>
    </source>
</evidence>
<feature type="modified residue" description="S-(dipyrrolylmethanemethyl)cysteine" evidence="8">
    <location>
        <position position="246"/>
    </location>
</feature>
<evidence type="ECO:0000256" key="2">
    <source>
        <dbReference type="ARBA" id="ARBA00004735"/>
    </source>
</evidence>
<name>A0A6L5GT48_9FIRM</name>
<dbReference type="Pfam" id="PF01379">
    <property type="entry name" value="Porphobil_deam"/>
    <property type="match status" value="1"/>
</dbReference>
<dbReference type="FunFam" id="3.40.190.10:FF:000005">
    <property type="entry name" value="Porphobilinogen deaminase"/>
    <property type="match status" value="1"/>
</dbReference>
<dbReference type="Proteomes" id="UP000473648">
    <property type="component" value="Unassembled WGS sequence"/>
</dbReference>
<evidence type="ECO:0000256" key="8">
    <source>
        <dbReference type="HAMAP-Rule" id="MF_00260"/>
    </source>
</evidence>
<dbReference type="Gene3D" id="3.30.160.40">
    <property type="entry name" value="Porphobilinogen deaminase, C-terminal domain"/>
    <property type="match status" value="1"/>
</dbReference>
<evidence type="ECO:0000313" key="11">
    <source>
        <dbReference type="EMBL" id="MQM73434.1"/>
    </source>
</evidence>
<comment type="similarity">
    <text evidence="3 8">Belongs to the HMBS family.</text>
</comment>
<reference evidence="11" key="1">
    <citation type="journal article" date="2020" name="Appl. Environ. Microbiol.">
        <title>Medium-Chain Fatty Acid Synthesis by 'Candidatus Weimeria bifida' gen. nov., sp. nov., and 'Candidatus Pseudoramibacter fermentans' sp. nov.</title>
        <authorList>
            <person name="Scarborough M.J."/>
            <person name="Myers K.S."/>
            <person name="Donohue T.J."/>
            <person name="Noguera D.R."/>
        </authorList>
    </citation>
    <scope>NUCLEOTIDE SEQUENCE</scope>
    <source>
        <strain evidence="11">EUB1.1</strain>
    </source>
</reference>
<feature type="domain" description="Porphobilinogen deaminase C-terminal" evidence="10">
    <location>
        <begin position="231"/>
        <end position="300"/>
    </location>
</feature>
<keyword evidence="6 8" id="KW-0627">Porphyrin biosynthesis</keyword>
<dbReference type="PANTHER" id="PTHR11557">
    <property type="entry name" value="PORPHOBILINOGEN DEAMINASE"/>
    <property type="match status" value="1"/>
</dbReference>
<dbReference type="PANTHER" id="PTHR11557:SF0">
    <property type="entry name" value="PORPHOBILINOGEN DEAMINASE"/>
    <property type="match status" value="1"/>
</dbReference>
<dbReference type="InterPro" id="IPR000860">
    <property type="entry name" value="HemC"/>
</dbReference>
<dbReference type="SUPFAM" id="SSF54782">
    <property type="entry name" value="Porphobilinogen deaminase (hydroxymethylbilane synthase), C-terminal domain"/>
    <property type="match status" value="1"/>
</dbReference>
<comment type="pathway">
    <text evidence="2">Porphyrin-containing compound metabolism; protoporphyrin-IX biosynthesis; coproporphyrinogen-III from 5-aminolevulinate: step 2/4.</text>
</comment>
<comment type="catalytic activity">
    <reaction evidence="7 8">
        <text>4 porphobilinogen + H2O = hydroxymethylbilane + 4 NH4(+)</text>
        <dbReference type="Rhea" id="RHEA:13185"/>
        <dbReference type="ChEBI" id="CHEBI:15377"/>
        <dbReference type="ChEBI" id="CHEBI:28938"/>
        <dbReference type="ChEBI" id="CHEBI:57845"/>
        <dbReference type="ChEBI" id="CHEBI:58126"/>
        <dbReference type="EC" id="2.5.1.61"/>
    </reaction>
</comment>
<organism evidence="11 12">
    <name type="scientific">Candidatus Pseudoramibacter fermentans</name>
    <dbReference type="NCBI Taxonomy" id="2594427"/>
    <lineage>
        <taxon>Bacteria</taxon>
        <taxon>Bacillati</taxon>
        <taxon>Bacillota</taxon>
        <taxon>Clostridia</taxon>
        <taxon>Eubacteriales</taxon>
        <taxon>Eubacteriaceae</taxon>
        <taxon>Pseudoramibacter</taxon>
    </lineage>
</organism>
<feature type="domain" description="Porphobilinogen deaminase N-terminal" evidence="9">
    <location>
        <begin position="7"/>
        <end position="217"/>
    </location>
</feature>
<dbReference type="PIRSF" id="PIRSF001438">
    <property type="entry name" value="4pyrrol_synth_OHMeBilane_synth"/>
    <property type="match status" value="1"/>
</dbReference>
<evidence type="ECO:0000256" key="3">
    <source>
        <dbReference type="ARBA" id="ARBA00005638"/>
    </source>
</evidence>
<dbReference type="EMBL" id="VOGB01000005">
    <property type="protein sequence ID" value="MQM73434.1"/>
    <property type="molecule type" value="Genomic_DNA"/>
</dbReference>
<dbReference type="InterPro" id="IPR036803">
    <property type="entry name" value="Porphobilinogen_deaminase_C_sf"/>
</dbReference>
<evidence type="ECO:0000256" key="4">
    <source>
        <dbReference type="ARBA" id="ARBA00011245"/>
    </source>
</evidence>
<proteinExistence type="inferred from homology"/>
<dbReference type="PRINTS" id="PR00151">
    <property type="entry name" value="PORPHBDMNASE"/>
</dbReference>
<evidence type="ECO:0000313" key="12">
    <source>
        <dbReference type="Proteomes" id="UP000473648"/>
    </source>
</evidence>
<dbReference type="Gene3D" id="3.40.190.10">
    <property type="entry name" value="Periplasmic binding protein-like II"/>
    <property type="match status" value="2"/>
</dbReference>
<protein>
    <recommendedName>
        <fullName evidence="8">Porphobilinogen deaminase</fullName>
        <shortName evidence="8">PBG</shortName>
        <ecNumber evidence="8">2.5.1.61</ecNumber>
    </recommendedName>
    <alternativeName>
        <fullName evidence="8">Hydroxymethylbilane synthase</fullName>
        <shortName evidence="8">HMBS</shortName>
    </alternativeName>
    <alternativeName>
        <fullName evidence="8">Pre-uroporphyrinogen synthase</fullName>
    </alternativeName>
</protein>
<comment type="caution">
    <text evidence="11">The sequence shown here is derived from an EMBL/GenBank/DDBJ whole genome shotgun (WGS) entry which is preliminary data.</text>
</comment>
<dbReference type="SUPFAM" id="SSF53850">
    <property type="entry name" value="Periplasmic binding protein-like II"/>
    <property type="match status" value="1"/>
</dbReference>
<dbReference type="HAMAP" id="MF_00260">
    <property type="entry name" value="Porphobil_deam"/>
    <property type="match status" value="1"/>
</dbReference>
<evidence type="ECO:0000256" key="7">
    <source>
        <dbReference type="ARBA" id="ARBA00048169"/>
    </source>
</evidence>
<dbReference type="FunFam" id="3.40.190.10:FF:000004">
    <property type="entry name" value="Porphobilinogen deaminase"/>
    <property type="match status" value="1"/>
</dbReference>
<accession>A0A6L5GT48</accession>
<evidence type="ECO:0000256" key="1">
    <source>
        <dbReference type="ARBA" id="ARBA00002869"/>
    </source>
</evidence>
<dbReference type="GO" id="GO:0006782">
    <property type="term" value="P:protoporphyrinogen IX biosynthetic process"/>
    <property type="evidence" value="ECO:0007669"/>
    <property type="project" value="UniProtKB-UniRule"/>
</dbReference>
<gene>
    <name evidence="8 11" type="primary">hemC</name>
    <name evidence="11" type="ORF">FRC53_08500</name>
</gene>
<comment type="miscellaneous">
    <text evidence="8">The porphobilinogen subunits are added to the dipyrromethane group.</text>
</comment>
<evidence type="ECO:0000259" key="9">
    <source>
        <dbReference type="Pfam" id="PF01379"/>
    </source>
</evidence>
<sequence>MEREKVYVGSRGSKLAVTQTKWMIDQLSKANPDVDFEIKIIKTKGDAVQNRPLDQIGGKGLFTKEIEDELLSDEIQMAVHSMKDMPAALPDGLILAAPPVREDPADVLVTHEDVWGIEELPEGAVIGTGSKRRMFQIARMRPDIQCVNIRGNIDTRIRKLDSEHLDGIILAAAGMKRLGVYDNPAYNVVPLEPTDFVCAPAQGILAVEVREDNLKMRQMIESVKDQQAELQMKAERAFLVALNGDCHLPIGAYCDIGRNGRLTLHGVYGDASGERLAMASVMGSCCEAEALGRRLAEQLKGEVEG</sequence>
<dbReference type="InterPro" id="IPR022417">
    <property type="entry name" value="Porphobilin_deaminase_N"/>
</dbReference>
<dbReference type="EC" id="2.5.1.61" evidence="8"/>
<keyword evidence="12" id="KW-1185">Reference proteome</keyword>
<evidence type="ECO:0000259" key="10">
    <source>
        <dbReference type="Pfam" id="PF03900"/>
    </source>
</evidence>
<dbReference type="InterPro" id="IPR022418">
    <property type="entry name" value="Porphobilinogen_deaminase_C"/>
</dbReference>
<keyword evidence="5 8" id="KW-0808">Transferase</keyword>
<dbReference type="NCBIfam" id="TIGR00212">
    <property type="entry name" value="hemC"/>
    <property type="match status" value="1"/>
</dbReference>
<dbReference type="Pfam" id="PF03900">
    <property type="entry name" value="Porphobil_deamC"/>
    <property type="match status" value="1"/>
</dbReference>